<feature type="compositionally biased region" description="Basic and acidic residues" evidence="1">
    <location>
        <begin position="143"/>
        <end position="155"/>
    </location>
</feature>
<name>A0A1Y2F7U0_PROLT</name>
<dbReference type="Proteomes" id="UP000193685">
    <property type="component" value="Unassembled WGS sequence"/>
</dbReference>
<evidence type="ECO:0000256" key="1">
    <source>
        <dbReference type="SAM" id="MobiDB-lite"/>
    </source>
</evidence>
<reference evidence="2 3" key="1">
    <citation type="submission" date="2016-07" db="EMBL/GenBank/DDBJ databases">
        <title>Pervasive Adenine N6-methylation of Active Genes in Fungi.</title>
        <authorList>
            <consortium name="DOE Joint Genome Institute"/>
            <person name="Mondo S.J."/>
            <person name="Dannebaum R.O."/>
            <person name="Kuo R.C."/>
            <person name="Labutti K."/>
            <person name="Haridas S."/>
            <person name="Kuo A."/>
            <person name="Salamov A."/>
            <person name="Ahrendt S.R."/>
            <person name="Lipzen A."/>
            <person name="Sullivan W."/>
            <person name="Andreopoulos W.B."/>
            <person name="Clum A."/>
            <person name="Lindquist E."/>
            <person name="Daum C."/>
            <person name="Ramamoorthy G.K."/>
            <person name="Gryganskyi A."/>
            <person name="Culley D."/>
            <person name="Magnuson J.K."/>
            <person name="James T.Y."/>
            <person name="O'Malley M.A."/>
            <person name="Stajich J.E."/>
            <person name="Spatafora J.W."/>
            <person name="Visel A."/>
            <person name="Grigoriev I.V."/>
        </authorList>
    </citation>
    <scope>NUCLEOTIDE SEQUENCE [LARGE SCALE GENOMIC DNA]</scope>
    <source>
        <strain evidence="2 3">12-1054</strain>
    </source>
</reference>
<dbReference type="EMBL" id="MCFI01000015">
    <property type="protein sequence ID" value="ORY79436.1"/>
    <property type="molecule type" value="Genomic_DNA"/>
</dbReference>
<comment type="caution">
    <text evidence="2">The sequence shown here is derived from an EMBL/GenBank/DDBJ whole genome shotgun (WGS) entry which is preliminary data.</text>
</comment>
<gene>
    <name evidence="2" type="ORF">BCR37DRAFT_91348</name>
</gene>
<dbReference type="AlphaFoldDB" id="A0A1Y2F7U0"/>
<proteinExistence type="predicted"/>
<evidence type="ECO:0000313" key="3">
    <source>
        <dbReference type="Proteomes" id="UP000193685"/>
    </source>
</evidence>
<evidence type="ECO:0000313" key="2">
    <source>
        <dbReference type="EMBL" id="ORY79436.1"/>
    </source>
</evidence>
<dbReference type="GeneID" id="63789127"/>
<accession>A0A1Y2F7U0</accession>
<sequence length="165" mass="18732">MDRSLRPLNALANFEPSHFDFRPEKYGATMARAHHPPSPASLSTCNQRTALHHTPMLLLRRRYVTQWDFGHAHHCATPHGAPYPDRNDTSGTHIRSWLICKGLVALPKHGGTTNYYSQTVKVLSCTWMSSWAMYCLDHLPAPREGSERSVPKEAQSESLQRGYYC</sequence>
<organism evidence="2 3">
    <name type="scientific">Protomyces lactucae-debilis</name>
    <dbReference type="NCBI Taxonomy" id="2754530"/>
    <lineage>
        <taxon>Eukaryota</taxon>
        <taxon>Fungi</taxon>
        <taxon>Dikarya</taxon>
        <taxon>Ascomycota</taxon>
        <taxon>Taphrinomycotina</taxon>
        <taxon>Taphrinomycetes</taxon>
        <taxon>Taphrinales</taxon>
        <taxon>Protomycetaceae</taxon>
        <taxon>Protomyces</taxon>
    </lineage>
</organism>
<dbReference type="RefSeq" id="XP_040723807.1">
    <property type="nucleotide sequence ID" value="XM_040872528.1"/>
</dbReference>
<keyword evidence="3" id="KW-1185">Reference proteome</keyword>
<protein>
    <submittedName>
        <fullName evidence="2">Uncharacterized protein</fullName>
    </submittedName>
</protein>
<feature type="region of interest" description="Disordered" evidence="1">
    <location>
        <begin position="143"/>
        <end position="165"/>
    </location>
</feature>